<feature type="region of interest" description="Disordered" evidence="1">
    <location>
        <begin position="278"/>
        <end position="310"/>
    </location>
</feature>
<dbReference type="SUPFAM" id="SSF81901">
    <property type="entry name" value="HCP-like"/>
    <property type="match status" value="1"/>
</dbReference>
<evidence type="ECO:0008006" key="5">
    <source>
        <dbReference type="Google" id="ProtNLM"/>
    </source>
</evidence>
<dbReference type="Pfam" id="PF08238">
    <property type="entry name" value="Sel1"/>
    <property type="match status" value="1"/>
</dbReference>
<feature type="compositionally biased region" description="Polar residues" evidence="1">
    <location>
        <begin position="35"/>
        <end position="50"/>
    </location>
</feature>
<feature type="region of interest" description="Disordered" evidence="1">
    <location>
        <begin position="196"/>
        <end position="238"/>
    </location>
</feature>
<dbReference type="InterPro" id="IPR011990">
    <property type="entry name" value="TPR-like_helical_dom_sf"/>
</dbReference>
<name>A0A154QF00_9GAMM</name>
<gene>
    <name evidence="3" type="ORF">RHOFW104T7_17030</name>
</gene>
<evidence type="ECO:0000313" key="3">
    <source>
        <dbReference type="EMBL" id="KZC22848.1"/>
    </source>
</evidence>
<feature type="compositionally biased region" description="Basic and acidic residues" evidence="1">
    <location>
        <begin position="283"/>
        <end position="298"/>
    </location>
</feature>
<dbReference type="Gene3D" id="1.25.40.10">
    <property type="entry name" value="Tetratricopeptide repeat domain"/>
    <property type="match status" value="1"/>
</dbReference>
<proteinExistence type="predicted"/>
<comment type="caution">
    <text evidence="3">The sequence shown here is derived from an EMBL/GenBank/DDBJ whole genome shotgun (WGS) entry which is preliminary data.</text>
</comment>
<dbReference type="Proteomes" id="UP000076131">
    <property type="component" value="Unassembled WGS sequence"/>
</dbReference>
<feature type="chain" id="PRO_5007599799" description="Sel1 repeat family protein" evidence="2">
    <location>
        <begin position="28"/>
        <end position="310"/>
    </location>
</feature>
<evidence type="ECO:0000256" key="1">
    <source>
        <dbReference type="SAM" id="MobiDB-lite"/>
    </source>
</evidence>
<dbReference type="RefSeq" id="WP_008433553.1">
    <property type="nucleotide sequence ID" value="NZ_LVJS01000053.1"/>
</dbReference>
<dbReference type="InterPro" id="IPR006597">
    <property type="entry name" value="Sel1-like"/>
</dbReference>
<dbReference type="AlphaFoldDB" id="A0A154QF00"/>
<reference evidence="3 4" key="1">
    <citation type="journal article" date="2016" name="MBio">
        <title>Lateral Gene Transfer in a Heavy Metal-Contaminated-Groundwater Microbial Community.</title>
        <authorList>
            <person name="Hemme C.L."/>
            <person name="Green S.J."/>
            <person name="Rishishwar L."/>
            <person name="Prakash O."/>
            <person name="Pettenato A."/>
            <person name="Chakraborty R."/>
            <person name="Deutschbauer A.M."/>
            <person name="Van Nostrand J.D."/>
            <person name="Wu L."/>
            <person name="He Z."/>
            <person name="Jordan I.K."/>
            <person name="Hazen T.C."/>
            <person name="Arkin A.P."/>
            <person name="Kostka J.E."/>
            <person name="Zhou J."/>
        </authorList>
    </citation>
    <scope>NUCLEOTIDE SEQUENCE [LARGE SCALE GENOMIC DNA]</scope>
    <source>
        <strain evidence="3 4">FW104-T7</strain>
    </source>
</reference>
<keyword evidence="2" id="KW-0732">Signal</keyword>
<keyword evidence="4" id="KW-1185">Reference proteome</keyword>
<evidence type="ECO:0000256" key="2">
    <source>
        <dbReference type="SAM" id="SignalP"/>
    </source>
</evidence>
<feature type="compositionally biased region" description="Polar residues" evidence="1">
    <location>
        <begin position="222"/>
        <end position="234"/>
    </location>
</feature>
<sequence>MVMERVSGTCAWMLAGLALAVALPAWGQSGAPATGTPTSPAYLPSTTAPSYDSDPSFGTSPNEDFNTPESDARPGVYFFNIAARAYEQKNYRYAIDMYKVAASWAYKPAEYNLGVMYYRGQGVPVDRPLGAAWMVLAAERNTPQYIAARDLMITPLSEADFARVDTLWNQLKPTYGDATALHRAKMRWAQVRAGMTGSRTGGATGPLKVGSNGGPSAPRTGKSMTGTPLHTNTAGFEITSGHDMHGVVAYQQFRESDNPYDPKFKTDPVGTTSVGALVPIRASEGKAATDKTSGDKTSDGNPSADKPGNL</sequence>
<dbReference type="EMBL" id="LVJS01000053">
    <property type="protein sequence ID" value="KZC22848.1"/>
    <property type="molecule type" value="Genomic_DNA"/>
</dbReference>
<evidence type="ECO:0000313" key="4">
    <source>
        <dbReference type="Proteomes" id="UP000076131"/>
    </source>
</evidence>
<organism evidence="3 4">
    <name type="scientific">Rhodanobacter thiooxydans</name>
    <dbReference type="NCBI Taxonomy" id="416169"/>
    <lineage>
        <taxon>Bacteria</taxon>
        <taxon>Pseudomonadati</taxon>
        <taxon>Pseudomonadota</taxon>
        <taxon>Gammaproteobacteria</taxon>
        <taxon>Lysobacterales</taxon>
        <taxon>Rhodanobacteraceae</taxon>
        <taxon>Rhodanobacter</taxon>
    </lineage>
</organism>
<dbReference type="SMART" id="SM00671">
    <property type="entry name" value="SEL1"/>
    <property type="match status" value="1"/>
</dbReference>
<dbReference type="eggNOG" id="COG0790">
    <property type="taxonomic scope" value="Bacteria"/>
</dbReference>
<accession>A0A154QF00</accession>
<feature type="region of interest" description="Disordered" evidence="1">
    <location>
        <begin position="34"/>
        <end position="69"/>
    </location>
</feature>
<feature type="signal peptide" evidence="2">
    <location>
        <begin position="1"/>
        <end position="27"/>
    </location>
</feature>
<dbReference type="STRING" id="416169.RHOFW104T7_17030"/>
<protein>
    <recommendedName>
        <fullName evidence="5">Sel1 repeat family protein</fullName>
    </recommendedName>
</protein>
<feature type="compositionally biased region" description="Polar residues" evidence="1">
    <location>
        <begin position="56"/>
        <end position="69"/>
    </location>
</feature>